<protein>
    <submittedName>
        <fullName evidence="2">Uncharacterized protein</fullName>
    </submittedName>
</protein>
<keyword evidence="3" id="KW-1185">Reference proteome</keyword>
<organism evidence="2 3">
    <name type="scientific">Mycobacterium botniense</name>
    <dbReference type="NCBI Taxonomy" id="84962"/>
    <lineage>
        <taxon>Bacteria</taxon>
        <taxon>Bacillati</taxon>
        <taxon>Actinomycetota</taxon>
        <taxon>Actinomycetes</taxon>
        <taxon>Mycobacteriales</taxon>
        <taxon>Mycobacteriaceae</taxon>
        <taxon>Mycobacterium</taxon>
    </lineage>
</organism>
<reference evidence="2 3" key="1">
    <citation type="journal article" date="2019" name="Emerg. Microbes Infect.">
        <title>Comprehensive subspecies identification of 175 nontuberculous mycobacteria species based on 7547 genomic profiles.</title>
        <authorList>
            <person name="Matsumoto Y."/>
            <person name="Kinjo T."/>
            <person name="Motooka D."/>
            <person name="Nabeya D."/>
            <person name="Jung N."/>
            <person name="Uechi K."/>
            <person name="Horii T."/>
            <person name="Iida T."/>
            <person name="Fujita J."/>
            <person name="Nakamura S."/>
        </authorList>
    </citation>
    <scope>NUCLEOTIDE SEQUENCE [LARGE SCALE GENOMIC DNA]</scope>
    <source>
        <strain evidence="2 3">JCM 17322</strain>
    </source>
</reference>
<dbReference type="EMBL" id="BLKW01000004">
    <property type="protein sequence ID" value="GFG76585.1"/>
    <property type="molecule type" value="Genomic_DNA"/>
</dbReference>
<feature type="compositionally biased region" description="Polar residues" evidence="1">
    <location>
        <begin position="14"/>
        <end position="29"/>
    </location>
</feature>
<evidence type="ECO:0000313" key="2">
    <source>
        <dbReference type="EMBL" id="GFG76585.1"/>
    </source>
</evidence>
<proteinExistence type="predicted"/>
<dbReference type="Proteomes" id="UP000465361">
    <property type="component" value="Unassembled WGS sequence"/>
</dbReference>
<feature type="region of interest" description="Disordered" evidence="1">
    <location>
        <begin position="1"/>
        <end position="45"/>
    </location>
</feature>
<comment type="caution">
    <text evidence="2">The sequence shown here is derived from an EMBL/GenBank/DDBJ whole genome shotgun (WGS) entry which is preliminary data.</text>
</comment>
<dbReference type="AlphaFoldDB" id="A0A7I9Y3E4"/>
<evidence type="ECO:0000256" key="1">
    <source>
        <dbReference type="SAM" id="MobiDB-lite"/>
    </source>
</evidence>
<accession>A0A7I9Y3E4</accession>
<name>A0A7I9Y3E4_9MYCO</name>
<sequence>MAVSRAFRGGSITPMAQATADTEHTSAGNISPALGPRSASSGIIKAPSAIPKGCAAWRMPIARPR</sequence>
<gene>
    <name evidence="2" type="ORF">MBOT_39500</name>
</gene>
<evidence type="ECO:0000313" key="3">
    <source>
        <dbReference type="Proteomes" id="UP000465361"/>
    </source>
</evidence>